<organism evidence="3 4">
    <name type="scientific">Kingella bonacorsii</name>
    <dbReference type="NCBI Taxonomy" id="2796361"/>
    <lineage>
        <taxon>Bacteria</taxon>
        <taxon>Pseudomonadati</taxon>
        <taxon>Pseudomonadota</taxon>
        <taxon>Betaproteobacteria</taxon>
        <taxon>Neisseriales</taxon>
        <taxon>Neisseriaceae</taxon>
        <taxon>Kingella</taxon>
    </lineage>
</organism>
<comment type="caution">
    <text evidence="3">The sequence shown here is derived from an EMBL/GenBank/DDBJ whole genome shotgun (WGS) entry which is preliminary data.</text>
</comment>
<dbReference type="Gene3D" id="3.90.930.50">
    <property type="match status" value="1"/>
</dbReference>
<dbReference type="InterPro" id="IPR054098">
    <property type="entry name" value="NGO1945-like_C"/>
</dbReference>
<dbReference type="RefSeq" id="WP_200522601.1">
    <property type="nucleotide sequence ID" value="NZ_JAEHNZ010000002.1"/>
</dbReference>
<dbReference type="EMBL" id="JAEHNZ010000002">
    <property type="protein sequence ID" value="MBK0396536.1"/>
    <property type="molecule type" value="Genomic_DNA"/>
</dbReference>
<dbReference type="Pfam" id="PF22106">
    <property type="entry name" value="NGO1945_C"/>
    <property type="match status" value="1"/>
</dbReference>
<dbReference type="GO" id="GO:0003677">
    <property type="term" value="F:DNA binding"/>
    <property type="evidence" value="ECO:0007669"/>
    <property type="project" value="UniProtKB-KW"/>
</dbReference>
<feature type="domain" description="Putative DNA-binding" evidence="1">
    <location>
        <begin position="10"/>
        <end position="96"/>
    </location>
</feature>
<reference evidence="3 4" key="1">
    <citation type="journal article" date="2021" name="Pathogens">
        <title>Isolation and Characterization of Kingella bonacorsii sp. nov., A Novel Kingella Species Detected in a Stable Periodontitis Subject.</title>
        <authorList>
            <person name="Antezack A."/>
            <person name="Boxberger M."/>
            <person name="Rolland C."/>
            <person name="Monnet-Corti V."/>
            <person name="La Scola B."/>
        </authorList>
    </citation>
    <scope>NUCLEOTIDE SEQUENCE [LARGE SCALE GENOMIC DNA]</scope>
    <source>
        <strain evidence="3 4">Marseille-Q4569</strain>
    </source>
</reference>
<evidence type="ECO:0000259" key="1">
    <source>
        <dbReference type="Pfam" id="PF09836"/>
    </source>
</evidence>
<feature type="domain" description="NGO1945-like C-terminal" evidence="2">
    <location>
        <begin position="144"/>
        <end position="232"/>
    </location>
</feature>
<evidence type="ECO:0000313" key="3">
    <source>
        <dbReference type="EMBL" id="MBK0396536.1"/>
    </source>
</evidence>
<keyword evidence="4" id="KW-1185">Reference proteome</keyword>
<gene>
    <name evidence="3" type="ORF">JDW22_08100</name>
</gene>
<accession>A0ABS1BTC0</accession>
<evidence type="ECO:0000259" key="2">
    <source>
        <dbReference type="Pfam" id="PF22106"/>
    </source>
</evidence>
<proteinExistence type="predicted"/>
<dbReference type="Pfam" id="PF09836">
    <property type="entry name" value="DUF2063"/>
    <property type="match status" value="1"/>
</dbReference>
<sequence>MQPENASAAFQETLARAVRQGSADADANTPLDAERLAVYARLVRNNINGFIQRCYPQAARYADPEQWAAAKEAFVAEGSAHSPYFQDIPGEFLAFCRQGRAAFRLPEHILQLMRFEHSQLVAEIAATPPNAAFEWDEDTPFVLSPVAGIADYPFNVCADEPDFQAVPTTVAVWQDAGGSVYHSPLDEIDRILLQAAAQSPLSQAQICESLAGVSEQAAQWQPEIERRWQQWVDADVLLPAERSA</sequence>
<keyword evidence="3" id="KW-0238">DNA-binding</keyword>
<dbReference type="InterPro" id="IPR044922">
    <property type="entry name" value="DUF2063_N_sf"/>
</dbReference>
<name>A0ABS1BTC0_9NEIS</name>
<dbReference type="Proteomes" id="UP000614058">
    <property type="component" value="Unassembled WGS sequence"/>
</dbReference>
<dbReference type="InterPro" id="IPR018640">
    <property type="entry name" value="DUF2063"/>
</dbReference>
<dbReference type="Gene3D" id="1.10.150.690">
    <property type="entry name" value="DUF2063"/>
    <property type="match status" value="1"/>
</dbReference>
<protein>
    <submittedName>
        <fullName evidence="3">DNA-binding domain-containing protein</fullName>
    </submittedName>
</protein>
<evidence type="ECO:0000313" key="4">
    <source>
        <dbReference type="Proteomes" id="UP000614058"/>
    </source>
</evidence>